<feature type="transmembrane region" description="Helical" evidence="7">
    <location>
        <begin position="194"/>
        <end position="216"/>
    </location>
</feature>
<dbReference type="GO" id="GO:0016020">
    <property type="term" value="C:membrane"/>
    <property type="evidence" value="ECO:0007669"/>
    <property type="project" value="UniProtKB-SubCell"/>
</dbReference>
<evidence type="ECO:0000256" key="6">
    <source>
        <dbReference type="SAM" id="MobiDB-lite"/>
    </source>
</evidence>
<dbReference type="OrthoDB" id="433512at2759"/>
<dbReference type="Proteomes" id="UP000481861">
    <property type="component" value="Unassembled WGS sequence"/>
</dbReference>
<feature type="transmembrane region" description="Helical" evidence="7">
    <location>
        <begin position="160"/>
        <end position="182"/>
    </location>
</feature>
<keyword evidence="3 7" id="KW-0812">Transmembrane</keyword>
<evidence type="ECO:0000313" key="10">
    <source>
        <dbReference type="Proteomes" id="UP000481861"/>
    </source>
</evidence>
<name>A0A7C8MVJ7_9PLEO</name>
<reference evidence="9 10" key="1">
    <citation type="submission" date="2020-01" db="EMBL/GenBank/DDBJ databases">
        <authorList>
            <consortium name="DOE Joint Genome Institute"/>
            <person name="Haridas S."/>
            <person name="Albert R."/>
            <person name="Binder M."/>
            <person name="Bloem J."/>
            <person name="Labutti K."/>
            <person name="Salamov A."/>
            <person name="Andreopoulos B."/>
            <person name="Baker S.E."/>
            <person name="Barry K."/>
            <person name="Bills G."/>
            <person name="Bluhm B.H."/>
            <person name="Cannon C."/>
            <person name="Castanera R."/>
            <person name="Culley D.E."/>
            <person name="Daum C."/>
            <person name="Ezra D."/>
            <person name="Gonzalez J.B."/>
            <person name="Henrissat B."/>
            <person name="Kuo A."/>
            <person name="Liang C."/>
            <person name="Lipzen A."/>
            <person name="Lutzoni F."/>
            <person name="Magnuson J."/>
            <person name="Mondo S."/>
            <person name="Nolan M."/>
            <person name="Ohm R."/>
            <person name="Pangilinan J."/>
            <person name="Park H.-J.H."/>
            <person name="Ramirez L."/>
            <person name="Alfaro M."/>
            <person name="Sun H."/>
            <person name="Tritt A."/>
            <person name="Yoshinaga Y."/>
            <person name="Zwiers L.-H.L."/>
            <person name="Turgeon B.G."/>
            <person name="Goodwin S.B."/>
            <person name="Spatafora J.W."/>
            <person name="Crous P.W."/>
            <person name="Grigoriev I.V."/>
        </authorList>
    </citation>
    <scope>NUCLEOTIDE SEQUENCE [LARGE SCALE GENOMIC DNA]</scope>
    <source>
        <strain evidence="9 10">CBS 611.86</strain>
    </source>
</reference>
<evidence type="ECO:0000256" key="2">
    <source>
        <dbReference type="ARBA" id="ARBA00022448"/>
    </source>
</evidence>
<feature type="transmembrane region" description="Helical" evidence="7">
    <location>
        <begin position="531"/>
        <end position="553"/>
    </location>
</feature>
<feature type="transmembrane region" description="Helical" evidence="7">
    <location>
        <begin position="573"/>
        <end position="593"/>
    </location>
</feature>
<accession>A0A7C8MVJ7</accession>
<protein>
    <submittedName>
        <fullName evidence="9">Major facilitator superfamily domain-containing protein</fullName>
    </submittedName>
</protein>
<dbReference type="AlphaFoldDB" id="A0A7C8MVJ7"/>
<keyword evidence="5 7" id="KW-0472">Membrane</keyword>
<evidence type="ECO:0000259" key="8">
    <source>
        <dbReference type="PROSITE" id="PS50850"/>
    </source>
</evidence>
<evidence type="ECO:0000256" key="7">
    <source>
        <dbReference type="SAM" id="Phobius"/>
    </source>
</evidence>
<dbReference type="EMBL" id="JAADJZ010000003">
    <property type="protein sequence ID" value="KAF2876085.1"/>
    <property type="molecule type" value="Genomic_DNA"/>
</dbReference>
<feature type="transmembrane region" description="Helical" evidence="7">
    <location>
        <begin position="98"/>
        <end position="118"/>
    </location>
</feature>
<feature type="region of interest" description="Disordered" evidence="6">
    <location>
        <begin position="288"/>
        <end position="355"/>
    </location>
</feature>
<feature type="transmembrane region" description="Helical" evidence="7">
    <location>
        <begin position="130"/>
        <end position="148"/>
    </location>
</feature>
<comment type="subcellular location">
    <subcellularLocation>
        <location evidence="1">Membrane</location>
        <topology evidence="1">Multi-pass membrane protein</topology>
    </subcellularLocation>
</comment>
<proteinExistence type="predicted"/>
<keyword evidence="2" id="KW-0813">Transport</keyword>
<evidence type="ECO:0000256" key="1">
    <source>
        <dbReference type="ARBA" id="ARBA00004141"/>
    </source>
</evidence>
<sequence length="630" mass="69598">MGLRKWIRRPMRGRRLGVEDLTPGFDDVPASKQRAWALHTIDSAPFQAWVVVVAGIGFLTDAFGLFSLNVVTSMIGYVYWPDNKDSDGVPEVPSEIKTAMMCATLASTMIGQVTFGLAADILGRRKMYGLELVIVIVGTMLMVMSSNGEKNSMAVGGWLITWRAVMGLGIGADYPLSAVITAEFAPRKFRARMLSWVFFAQPIGQLLANVLSFAAVEGFRSQITSDSLSCGPDDLRCFRAIDRLWRLVVGIGIVPALIALAFRFTIPESPRYKLDVLRNDKAVIEDTQDFYDTPEVDPEGGELDTLQAAPTPAGPQQPSRRSSSSSEIAPDEVIDDGSDSDSEPRHSAAYQRPAAAAMRLSPGDPSFVPPLASWQDAKKFFIEEKNWHYLLGTSLSWLFLDFAFYGLGMSSPEIVRHIWSDPTERRADVFSTLRDNSLHTLVMVSIGATLGGAIMIKVIKYASPKVIQFWGFLALFVLFIVTGSAWTQLLDNSRSGLIVLYVLSQIAFNLGPNVTTFIIPAEIFPTRYRCTCHGIAAASGKLGSWLVQIFLAFPFQKGDKTQQYNQERENFGHVLQVMSAFMVAGAITTYFLVPETRDHDNKSRTLEVLAGGKKALDALNKKRDEEREED</sequence>
<dbReference type="PROSITE" id="PS50850">
    <property type="entry name" value="MFS"/>
    <property type="match status" value="1"/>
</dbReference>
<dbReference type="GO" id="GO:0022857">
    <property type="term" value="F:transmembrane transporter activity"/>
    <property type="evidence" value="ECO:0007669"/>
    <property type="project" value="InterPro"/>
</dbReference>
<feature type="transmembrane region" description="Helical" evidence="7">
    <location>
        <begin position="498"/>
        <end position="519"/>
    </location>
</feature>
<feature type="transmembrane region" description="Helical" evidence="7">
    <location>
        <begin position="48"/>
        <end position="78"/>
    </location>
</feature>
<feature type="transmembrane region" description="Helical" evidence="7">
    <location>
        <begin position="387"/>
        <end position="407"/>
    </location>
</feature>
<dbReference type="InterPro" id="IPR005828">
    <property type="entry name" value="MFS_sugar_transport-like"/>
</dbReference>
<dbReference type="InterPro" id="IPR036259">
    <property type="entry name" value="MFS_trans_sf"/>
</dbReference>
<gene>
    <name evidence="9" type="ORF">BDV95DRAFT_625497</name>
</gene>
<feature type="transmembrane region" description="Helical" evidence="7">
    <location>
        <begin position="438"/>
        <end position="459"/>
    </location>
</feature>
<feature type="compositionally biased region" description="Acidic residues" evidence="6">
    <location>
        <begin position="288"/>
        <end position="302"/>
    </location>
</feature>
<feature type="transmembrane region" description="Helical" evidence="7">
    <location>
        <begin position="244"/>
        <end position="264"/>
    </location>
</feature>
<comment type="caution">
    <text evidence="9">The sequence shown here is derived from an EMBL/GenBank/DDBJ whole genome shotgun (WGS) entry which is preliminary data.</text>
</comment>
<evidence type="ECO:0000256" key="3">
    <source>
        <dbReference type="ARBA" id="ARBA00022692"/>
    </source>
</evidence>
<dbReference type="Pfam" id="PF00083">
    <property type="entry name" value="Sugar_tr"/>
    <property type="match status" value="2"/>
</dbReference>
<feature type="transmembrane region" description="Helical" evidence="7">
    <location>
        <begin position="466"/>
        <end position="486"/>
    </location>
</feature>
<keyword evidence="4 7" id="KW-1133">Transmembrane helix</keyword>
<feature type="compositionally biased region" description="Acidic residues" evidence="6">
    <location>
        <begin position="329"/>
        <end position="341"/>
    </location>
</feature>
<evidence type="ECO:0000256" key="4">
    <source>
        <dbReference type="ARBA" id="ARBA00022989"/>
    </source>
</evidence>
<organism evidence="9 10">
    <name type="scientific">Massariosphaeria phaeospora</name>
    <dbReference type="NCBI Taxonomy" id="100035"/>
    <lineage>
        <taxon>Eukaryota</taxon>
        <taxon>Fungi</taxon>
        <taxon>Dikarya</taxon>
        <taxon>Ascomycota</taxon>
        <taxon>Pezizomycotina</taxon>
        <taxon>Dothideomycetes</taxon>
        <taxon>Pleosporomycetidae</taxon>
        <taxon>Pleosporales</taxon>
        <taxon>Pleosporales incertae sedis</taxon>
        <taxon>Massariosphaeria</taxon>
    </lineage>
</organism>
<evidence type="ECO:0000256" key="5">
    <source>
        <dbReference type="ARBA" id="ARBA00023136"/>
    </source>
</evidence>
<dbReference type="Gene3D" id="1.20.1250.20">
    <property type="entry name" value="MFS general substrate transporter like domains"/>
    <property type="match status" value="2"/>
</dbReference>
<dbReference type="PROSITE" id="PS00217">
    <property type="entry name" value="SUGAR_TRANSPORT_2"/>
    <property type="match status" value="1"/>
</dbReference>
<keyword evidence="10" id="KW-1185">Reference proteome</keyword>
<feature type="compositionally biased region" description="Low complexity" evidence="6">
    <location>
        <begin position="307"/>
        <end position="326"/>
    </location>
</feature>
<dbReference type="SUPFAM" id="SSF103473">
    <property type="entry name" value="MFS general substrate transporter"/>
    <property type="match status" value="1"/>
</dbReference>
<evidence type="ECO:0000313" key="9">
    <source>
        <dbReference type="EMBL" id="KAF2876085.1"/>
    </source>
</evidence>
<feature type="domain" description="Major facilitator superfamily (MFS) profile" evidence="8">
    <location>
        <begin position="50"/>
        <end position="597"/>
    </location>
</feature>
<dbReference type="InterPro" id="IPR020846">
    <property type="entry name" value="MFS_dom"/>
</dbReference>
<dbReference type="InterPro" id="IPR005829">
    <property type="entry name" value="Sugar_transporter_CS"/>
</dbReference>
<dbReference type="PANTHER" id="PTHR23511:SF34">
    <property type="entry name" value="SYNAPTIC VESICLE GLYCOPROTEIN 2"/>
    <property type="match status" value="1"/>
</dbReference>
<dbReference type="PANTHER" id="PTHR23511">
    <property type="entry name" value="SYNAPTIC VESICLE GLYCOPROTEIN 2"/>
    <property type="match status" value="1"/>
</dbReference>